<dbReference type="Proteomes" id="UP000006039">
    <property type="component" value="Unassembled WGS sequence"/>
</dbReference>
<dbReference type="GeneID" id="20347644"/>
<reference evidence="3" key="3">
    <citation type="submission" date="2010-09" db="EMBL/GenBank/DDBJ databases">
        <title>Annotation of Gaeumannomyces graminis var. tritici R3-111a-1.</title>
        <authorList>
            <consortium name="The Broad Institute Genome Sequencing Platform"/>
            <person name="Ma L.-J."/>
            <person name="Dead R."/>
            <person name="Young S.K."/>
            <person name="Zeng Q."/>
            <person name="Gargeya S."/>
            <person name="Fitzgerald M."/>
            <person name="Haas B."/>
            <person name="Abouelleil A."/>
            <person name="Alvarado L."/>
            <person name="Arachchi H.M."/>
            <person name="Berlin A."/>
            <person name="Brown A."/>
            <person name="Chapman S.B."/>
            <person name="Chen Z."/>
            <person name="Dunbar C."/>
            <person name="Freedman E."/>
            <person name="Gearin G."/>
            <person name="Gellesch M."/>
            <person name="Goldberg J."/>
            <person name="Griggs A."/>
            <person name="Gujja S."/>
            <person name="Heiman D."/>
            <person name="Howarth C."/>
            <person name="Larson L."/>
            <person name="Lui A."/>
            <person name="MacDonald P.J.P."/>
            <person name="Mehta T."/>
            <person name="Montmayeur A."/>
            <person name="Murphy C."/>
            <person name="Neiman D."/>
            <person name="Pearson M."/>
            <person name="Priest M."/>
            <person name="Roberts A."/>
            <person name="Saif S."/>
            <person name="Shea T."/>
            <person name="Shenoy N."/>
            <person name="Sisk P."/>
            <person name="Stolte C."/>
            <person name="Sykes S."/>
            <person name="Yandava C."/>
            <person name="Wortman J."/>
            <person name="Nusbaum C."/>
            <person name="Birren B."/>
        </authorList>
    </citation>
    <scope>NUCLEOTIDE SEQUENCE</scope>
    <source>
        <strain evidence="3">R3-111a-1</strain>
    </source>
</reference>
<dbReference type="EMBL" id="GL385397">
    <property type="protein sequence ID" value="EJT77274.1"/>
    <property type="molecule type" value="Genomic_DNA"/>
</dbReference>
<dbReference type="AlphaFoldDB" id="J3P0Z0"/>
<keyword evidence="5" id="KW-1185">Reference proteome</keyword>
<dbReference type="HOGENOM" id="CLU_545183_0_0_1"/>
<reference evidence="4" key="4">
    <citation type="journal article" date="2015" name="G3 (Bethesda)">
        <title>Genome sequences of three phytopathogenic species of the Magnaporthaceae family of fungi.</title>
        <authorList>
            <person name="Okagaki L.H."/>
            <person name="Nunes C.C."/>
            <person name="Sailsbery J."/>
            <person name="Clay B."/>
            <person name="Brown D."/>
            <person name="John T."/>
            <person name="Oh Y."/>
            <person name="Young N."/>
            <person name="Fitzgerald M."/>
            <person name="Haas B.J."/>
            <person name="Zeng Q."/>
            <person name="Young S."/>
            <person name="Adiconis X."/>
            <person name="Fan L."/>
            <person name="Levin J.Z."/>
            <person name="Mitchell T.K."/>
            <person name="Okubara P.A."/>
            <person name="Farman M.L."/>
            <person name="Kohn L.M."/>
            <person name="Birren B."/>
            <person name="Ma L.-J."/>
            <person name="Dean R.A."/>
        </authorList>
    </citation>
    <scope>NUCLEOTIDE SEQUENCE</scope>
    <source>
        <strain evidence="4">R3-111a-1</strain>
    </source>
</reference>
<gene>
    <name evidence="4" type="primary">20347644</name>
    <name evidence="3" type="ORF">GGTG_07186</name>
</gene>
<evidence type="ECO:0000313" key="4">
    <source>
        <dbReference type="EnsemblFungi" id="EJT77274"/>
    </source>
</evidence>
<feature type="domain" description="Ubiquitin-like" evidence="2">
    <location>
        <begin position="249"/>
        <end position="330"/>
    </location>
</feature>
<accession>J3P0Z0</accession>
<proteinExistence type="predicted"/>
<organism evidence="3">
    <name type="scientific">Gaeumannomyces tritici (strain R3-111a-1)</name>
    <name type="common">Wheat and barley take-all root rot fungus</name>
    <name type="synonym">Gaeumannomyces graminis var. tritici</name>
    <dbReference type="NCBI Taxonomy" id="644352"/>
    <lineage>
        <taxon>Eukaryota</taxon>
        <taxon>Fungi</taxon>
        <taxon>Dikarya</taxon>
        <taxon>Ascomycota</taxon>
        <taxon>Pezizomycotina</taxon>
        <taxon>Sordariomycetes</taxon>
        <taxon>Sordariomycetidae</taxon>
        <taxon>Magnaporthales</taxon>
        <taxon>Magnaporthaceae</taxon>
        <taxon>Gaeumannomyces</taxon>
    </lineage>
</organism>
<dbReference type="PANTHER" id="PTHR38886:SF1">
    <property type="entry name" value="NACHT-NTPASE AND P-LOOP NTPASES N-TERMINAL DOMAIN-CONTAINING PROTEIN"/>
    <property type="match status" value="1"/>
</dbReference>
<reference evidence="4" key="5">
    <citation type="submission" date="2018-04" db="UniProtKB">
        <authorList>
            <consortium name="EnsemblFungi"/>
        </authorList>
    </citation>
    <scope>IDENTIFICATION</scope>
    <source>
        <strain evidence="4">R3-111a-1</strain>
    </source>
</reference>
<dbReference type="STRING" id="644352.J3P0Z0"/>
<evidence type="ECO:0000313" key="5">
    <source>
        <dbReference type="Proteomes" id="UP000006039"/>
    </source>
</evidence>
<dbReference type="eggNOG" id="ENOG502T48N">
    <property type="taxonomic scope" value="Eukaryota"/>
</dbReference>
<dbReference type="PANTHER" id="PTHR38886">
    <property type="entry name" value="SESA DOMAIN-CONTAINING PROTEIN"/>
    <property type="match status" value="1"/>
</dbReference>
<evidence type="ECO:0000313" key="3">
    <source>
        <dbReference type="EMBL" id="EJT77274.1"/>
    </source>
</evidence>
<feature type="compositionally biased region" description="Acidic residues" evidence="1">
    <location>
        <begin position="379"/>
        <end position="388"/>
    </location>
</feature>
<dbReference type="EnsemblFungi" id="EJT77274">
    <property type="protein sequence ID" value="EJT77274"/>
    <property type="gene ID" value="GGTG_07186"/>
</dbReference>
<name>J3P0Z0_GAET3</name>
<reference evidence="5" key="1">
    <citation type="submission" date="2010-07" db="EMBL/GenBank/DDBJ databases">
        <title>The genome sequence of Gaeumannomyces graminis var. tritici strain R3-111a-1.</title>
        <authorList>
            <consortium name="The Broad Institute Genome Sequencing Platform"/>
            <person name="Ma L.-J."/>
            <person name="Dead R."/>
            <person name="Young S."/>
            <person name="Zeng Q."/>
            <person name="Koehrsen M."/>
            <person name="Alvarado L."/>
            <person name="Berlin A."/>
            <person name="Chapman S.B."/>
            <person name="Chen Z."/>
            <person name="Freedman E."/>
            <person name="Gellesch M."/>
            <person name="Goldberg J."/>
            <person name="Griggs A."/>
            <person name="Gujja S."/>
            <person name="Heilman E.R."/>
            <person name="Heiman D."/>
            <person name="Hepburn T."/>
            <person name="Howarth C."/>
            <person name="Jen D."/>
            <person name="Larson L."/>
            <person name="Mehta T."/>
            <person name="Neiman D."/>
            <person name="Pearson M."/>
            <person name="Roberts A."/>
            <person name="Saif S."/>
            <person name="Shea T."/>
            <person name="Shenoy N."/>
            <person name="Sisk P."/>
            <person name="Stolte C."/>
            <person name="Sykes S."/>
            <person name="Walk T."/>
            <person name="White J."/>
            <person name="Yandava C."/>
            <person name="Haas B."/>
            <person name="Nusbaum C."/>
            <person name="Birren B."/>
        </authorList>
    </citation>
    <scope>NUCLEOTIDE SEQUENCE [LARGE SCALE GENOMIC DNA]</scope>
    <source>
        <strain evidence="5">R3-111a-1</strain>
    </source>
</reference>
<dbReference type="VEuPathDB" id="FungiDB:GGTG_07186"/>
<sequence length="500" mass="55926">MSAALTFGSVGDIIALCQIAWKLAEALGTGPTGAGAEYRELRETLDRLIRVLTTVVTTHQHRNGPPSNLNDIERDILALVNECGGLIQDALTKLSGRYGQSLSQSGVRNVLKKIGFSIRDRKEAENLRNKLSERMDSISLLSGLAAKQSAQVDTASIIARIDRFHETSARQGQACESLVVTTRHQSRELRAIKQRVEDVASASQVAQVSVYAIQALLMQMVQGLVSLQAFFFGWLALCSPRLDPTSGLPVRLEDPMGSVLELPFDCLYGWRDLDYIIRRRFEALRLKGYEKILRRQYALEDDCSGRDLDRSRPPKAWLRRGMKVNMSMIFATGQHLTRDQCPRCQMAVVTMEEVTVQCKTANCGMWFRVSASMKRVREVEDDTEDDGTGECQQRPRGKRSRTDSGDAMVAGCEPSDFQRVRLLKAQPETEVTTTSIELGTPLEGVGIRCWRPRFRVWYCCRCGDGPLNSQLIVGCTVCVHHRCRGCEGFEVVDRETEQGQ</sequence>
<evidence type="ECO:0000256" key="1">
    <source>
        <dbReference type="SAM" id="MobiDB-lite"/>
    </source>
</evidence>
<dbReference type="OrthoDB" id="3045089at2759"/>
<dbReference type="InterPro" id="IPR054464">
    <property type="entry name" value="ULD_fung"/>
</dbReference>
<protein>
    <recommendedName>
        <fullName evidence="2">Ubiquitin-like domain-containing protein</fullName>
    </recommendedName>
</protein>
<evidence type="ECO:0000259" key="2">
    <source>
        <dbReference type="Pfam" id="PF22893"/>
    </source>
</evidence>
<dbReference type="RefSeq" id="XP_009223274.1">
    <property type="nucleotide sequence ID" value="XM_009225010.1"/>
</dbReference>
<feature type="region of interest" description="Disordered" evidence="1">
    <location>
        <begin position="378"/>
        <end position="407"/>
    </location>
</feature>
<reference evidence="3" key="2">
    <citation type="submission" date="2010-07" db="EMBL/GenBank/DDBJ databases">
        <authorList>
            <consortium name="The Broad Institute Genome Sequencing Platform"/>
            <consortium name="Broad Institute Genome Sequencing Center for Infectious Disease"/>
            <person name="Ma L.-J."/>
            <person name="Dead R."/>
            <person name="Young S."/>
            <person name="Zeng Q."/>
            <person name="Koehrsen M."/>
            <person name="Alvarado L."/>
            <person name="Berlin A."/>
            <person name="Chapman S.B."/>
            <person name="Chen Z."/>
            <person name="Freedman E."/>
            <person name="Gellesch M."/>
            <person name="Goldberg J."/>
            <person name="Griggs A."/>
            <person name="Gujja S."/>
            <person name="Heilman E.R."/>
            <person name="Heiman D."/>
            <person name="Hepburn T."/>
            <person name="Howarth C."/>
            <person name="Jen D."/>
            <person name="Larson L."/>
            <person name="Mehta T."/>
            <person name="Neiman D."/>
            <person name="Pearson M."/>
            <person name="Roberts A."/>
            <person name="Saif S."/>
            <person name="Shea T."/>
            <person name="Shenoy N."/>
            <person name="Sisk P."/>
            <person name="Stolte C."/>
            <person name="Sykes S."/>
            <person name="Walk T."/>
            <person name="White J."/>
            <person name="Yandava C."/>
            <person name="Haas B."/>
            <person name="Nusbaum C."/>
            <person name="Birren B."/>
        </authorList>
    </citation>
    <scope>NUCLEOTIDE SEQUENCE</scope>
    <source>
        <strain evidence="3">R3-111a-1</strain>
    </source>
</reference>
<dbReference type="Pfam" id="PF22893">
    <property type="entry name" value="ULD_2"/>
    <property type="match status" value="1"/>
</dbReference>